<dbReference type="InterPro" id="IPR001503">
    <property type="entry name" value="Glyco_trans_10"/>
</dbReference>
<keyword evidence="3 5" id="KW-0328">Glycosyltransferase</keyword>
<dbReference type="EMBL" id="CAICTM010000608">
    <property type="protein sequence ID" value="CAB9513728.1"/>
    <property type="molecule type" value="Genomic_DNA"/>
</dbReference>
<keyword evidence="5" id="KW-0812">Transmembrane</keyword>
<evidence type="ECO:0000256" key="3">
    <source>
        <dbReference type="ARBA" id="ARBA00022676"/>
    </source>
</evidence>
<reference evidence="8" key="1">
    <citation type="submission" date="2020-06" db="EMBL/GenBank/DDBJ databases">
        <authorList>
            <consortium name="Plant Systems Biology data submission"/>
        </authorList>
    </citation>
    <scope>NUCLEOTIDE SEQUENCE</scope>
    <source>
        <strain evidence="8">D6</strain>
    </source>
</reference>
<dbReference type="SUPFAM" id="SSF53756">
    <property type="entry name" value="UDP-Glycosyltransferase/glycogen phosphorylase"/>
    <property type="match status" value="1"/>
</dbReference>
<dbReference type="PANTHER" id="PTHR11929">
    <property type="entry name" value="ALPHA- 1,3 -FUCOSYLTRANSFERASE"/>
    <property type="match status" value="1"/>
</dbReference>
<accession>A0A9N8HG33</accession>
<keyword evidence="5" id="KW-0472">Membrane</keyword>
<evidence type="ECO:0000313" key="8">
    <source>
        <dbReference type="EMBL" id="CAB9513728.1"/>
    </source>
</evidence>
<dbReference type="EC" id="2.4.1.-" evidence="5"/>
<dbReference type="Pfam" id="PF00852">
    <property type="entry name" value="Glyco_transf_10"/>
    <property type="match status" value="1"/>
</dbReference>
<protein>
    <recommendedName>
        <fullName evidence="5">Fucosyltransferase</fullName>
        <ecNumber evidence="5">2.4.1.-</ecNumber>
    </recommendedName>
</protein>
<dbReference type="Gene3D" id="3.40.50.11660">
    <property type="entry name" value="Glycosyl transferase family 10, C-terminal domain"/>
    <property type="match status" value="1"/>
</dbReference>
<proteinExistence type="inferred from homology"/>
<evidence type="ECO:0000256" key="5">
    <source>
        <dbReference type="RuleBase" id="RU003832"/>
    </source>
</evidence>
<comment type="subcellular location">
    <subcellularLocation>
        <location evidence="5">Golgi apparatus</location>
        <location evidence="5">Golgi stack membrane</location>
        <topology evidence="5">Single-pass type II membrane protein</topology>
    </subcellularLocation>
</comment>
<evidence type="ECO:0000256" key="6">
    <source>
        <dbReference type="SAM" id="MobiDB-lite"/>
    </source>
</evidence>
<sequence length="520" mass="60153">MSLQNVAGILEPSWPPWPQYTAFDYNYSVTNRGKMVNGKWTSQRNKSHTPPLFLDRLDQYLGPECPPTNSTNTSQKACDDDVRLFPDDIKRIEEKVMRFNIPHKIVLLVKEDIPYISLQFSRWHLRDTLNHTTGTRKMCPNCHIRNARKFIPPNPREPAHVRYFPSCSDYRNAKAFQDEGGGRDFPGQVLVGDCGESQHGSGRVFWDKGLEKMDYDSTFVDRGGPFVRTYAHLHLAPGHTYQQSGLPAFHTVSDFAEHLLTTPVPSWPRHVNNTHLLQRLGNTSILKDLHEKYDAAFLHGDCGHLRGMLLREMVEGSNESRVATIARYGRCFHNIETDDVMGGGYRRDNITKPKKDEEESEESKEVRMADMIHKDQEAHRDASKVALMSHHKFGFALENTLSPYYFTEKRWQVLIADSVPIVWNNDNSIQYLPDPDAALLVTVPSQKNAEEVAQVAQEVAKELHYYAQPEHEQEYLEKFFAWKHRGLRPDFVRKLFLSTDFLFCRICEYMAHHHFYDEET</sequence>
<feature type="domain" description="Fucosyltransferase C-terminal" evidence="7">
    <location>
        <begin position="378"/>
        <end position="514"/>
    </location>
</feature>
<dbReference type="Proteomes" id="UP001153069">
    <property type="component" value="Unassembled WGS sequence"/>
</dbReference>
<evidence type="ECO:0000313" key="9">
    <source>
        <dbReference type="Proteomes" id="UP001153069"/>
    </source>
</evidence>
<feature type="region of interest" description="Disordered" evidence="6">
    <location>
        <begin position="343"/>
        <end position="364"/>
    </location>
</feature>
<evidence type="ECO:0000256" key="4">
    <source>
        <dbReference type="ARBA" id="ARBA00022679"/>
    </source>
</evidence>
<name>A0A9N8HG33_9STRA</name>
<organism evidence="8 9">
    <name type="scientific">Seminavis robusta</name>
    <dbReference type="NCBI Taxonomy" id="568900"/>
    <lineage>
        <taxon>Eukaryota</taxon>
        <taxon>Sar</taxon>
        <taxon>Stramenopiles</taxon>
        <taxon>Ochrophyta</taxon>
        <taxon>Bacillariophyta</taxon>
        <taxon>Bacillariophyceae</taxon>
        <taxon>Bacillariophycidae</taxon>
        <taxon>Naviculales</taxon>
        <taxon>Naviculaceae</taxon>
        <taxon>Seminavis</taxon>
    </lineage>
</organism>
<dbReference type="InterPro" id="IPR055270">
    <property type="entry name" value="Glyco_tran_10_C"/>
</dbReference>
<dbReference type="GO" id="GO:0032580">
    <property type="term" value="C:Golgi cisterna membrane"/>
    <property type="evidence" value="ECO:0007669"/>
    <property type="project" value="UniProtKB-SubCell"/>
</dbReference>
<dbReference type="AlphaFoldDB" id="A0A9N8HG33"/>
<evidence type="ECO:0000259" key="7">
    <source>
        <dbReference type="Pfam" id="PF00852"/>
    </source>
</evidence>
<keyword evidence="4 5" id="KW-0808">Transferase</keyword>
<evidence type="ECO:0000256" key="2">
    <source>
        <dbReference type="ARBA" id="ARBA00008919"/>
    </source>
</evidence>
<dbReference type="GO" id="GO:0046920">
    <property type="term" value="F:alpha-(1-&gt;3)-fucosyltransferase activity"/>
    <property type="evidence" value="ECO:0007669"/>
    <property type="project" value="TreeGrafter"/>
</dbReference>
<gene>
    <name evidence="8" type="ORF">SEMRO_609_G174920.1</name>
</gene>
<dbReference type="PANTHER" id="PTHR11929:SF194">
    <property type="entry name" value="ALPHA-(1,3)-FUCOSYLTRANSFERASE 10"/>
    <property type="match status" value="1"/>
</dbReference>
<evidence type="ECO:0000256" key="1">
    <source>
        <dbReference type="ARBA" id="ARBA00004922"/>
    </source>
</evidence>
<keyword evidence="5" id="KW-0333">Golgi apparatus</keyword>
<keyword evidence="9" id="KW-1185">Reference proteome</keyword>
<feature type="compositionally biased region" description="Basic and acidic residues" evidence="6">
    <location>
        <begin position="345"/>
        <end position="364"/>
    </location>
</feature>
<comment type="pathway">
    <text evidence="1">Protein modification; protein glycosylation.</text>
</comment>
<comment type="caution">
    <text evidence="8">The sequence shown here is derived from an EMBL/GenBank/DDBJ whole genome shotgun (WGS) entry which is preliminary data.</text>
</comment>
<dbReference type="InterPro" id="IPR038577">
    <property type="entry name" value="GT10-like_C_sf"/>
</dbReference>
<comment type="similarity">
    <text evidence="2 5">Belongs to the glycosyltransferase 10 family.</text>
</comment>